<comment type="subcellular location">
    <subcellularLocation>
        <location evidence="1">Membrane</location>
        <topology evidence="1">Multi-pass membrane protein</topology>
    </subcellularLocation>
</comment>
<dbReference type="PANTHER" id="PTHR43652">
    <property type="entry name" value="BASIC AMINO ACID ANTIPORTER YFCC-RELATED"/>
    <property type="match status" value="1"/>
</dbReference>
<sequence>TFRDRVRKVAIEPGDILLLMGEEEQLDDIIHWLGALPLAERGLQVTQRDKAGLAISLFAIAITVSSLGLVYLPIALSVCVVLYAFLNIITPAQMYDSVQWSVIVLIASLIPLGAALEASGGTALIAQGIVGFTEGWPVVAVLALLMVVTMTLSDMLNNVATVLVAAPVAVDIAHQLEVNPDSMLMGVAIAASCAFLSPIGHKNNTIIMGPGGYKFGDYWRMGLPLEMLIICVSIPLIMVFWPF</sequence>
<keyword evidence="3 7" id="KW-0812">Transmembrane</keyword>
<feature type="transmembrane region" description="Helical" evidence="7">
    <location>
        <begin position="53"/>
        <end position="86"/>
    </location>
</feature>
<comment type="caution">
    <text evidence="9">The sequence shown here is derived from an EMBL/GenBank/DDBJ whole genome shotgun (WGS) entry which is preliminary data.</text>
</comment>
<dbReference type="PANTHER" id="PTHR43652:SF2">
    <property type="entry name" value="BASIC AMINO ACID ANTIPORTER YFCC-RELATED"/>
    <property type="match status" value="1"/>
</dbReference>
<evidence type="ECO:0000256" key="1">
    <source>
        <dbReference type="ARBA" id="ARBA00004141"/>
    </source>
</evidence>
<keyword evidence="4" id="KW-0677">Repeat</keyword>
<name>X1CYM0_9ZZZZ</name>
<evidence type="ECO:0000256" key="7">
    <source>
        <dbReference type="SAM" id="Phobius"/>
    </source>
</evidence>
<feature type="domain" description="Citrate transporter-like" evidence="8">
    <location>
        <begin position="46"/>
        <end position="178"/>
    </location>
</feature>
<evidence type="ECO:0000259" key="8">
    <source>
        <dbReference type="Pfam" id="PF03600"/>
    </source>
</evidence>
<gene>
    <name evidence="9" type="ORF">S01H4_22860</name>
</gene>
<dbReference type="Pfam" id="PF03600">
    <property type="entry name" value="CitMHS"/>
    <property type="match status" value="1"/>
</dbReference>
<protein>
    <recommendedName>
        <fullName evidence="8">Citrate transporter-like domain-containing protein</fullName>
    </recommendedName>
</protein>
<feature type="transmembrane region" description="Helical" evidence="7">
    <location>
        <begin position="221"/>
        <end position="241"/>
    </location>
</feature>
<dbReference type="GO" id="GO:0055085">
    <property type="term" value="P:transmembrane transport"/>
    <property type="evidence" value="ECO:0007669"/>
    <property type="project" value="InterPro"/>
</dbReference>
<dbReference type="InterPro" id="IPR004680">
    <property type="entry name" value="Cit_transptr-like_dom"/>
</dbReference>
<reference evidence="9" key="1">
    <citation type="journal article" date="2014" name="Front. Microbiol.">
        <title>High frequency of phylogenetically diverse reductive dehalogenase-homologous genes in deep subseafloor sedimentary metagenomes.</title>
        <authorList>
            <person name="Kawai M."/>
            <person name="Futagami T."/>
            <person name="Toyoda A."/>
            <person name="Takaki Y."/>
            <person name="Nishi S."/>
            <person name="Hori S."/>
            <person name="Arai W."/>
            <person name="Tsubouchi T."/>
            <person name="Morono Y."/>
            <person name="Uchiyama I."/>
            <person name="Ito T."/>
            <person name="Fujiyama A."/>
            <person name="Inagaki F."/>
            <person name="Takami H."/>
        </authorList>
    </citation>
    <scope>NUCLEOTIDE SEQUENCE</scope>
    <source>
        <strain evidence="9">Expedition CK06-06</strain>
    </source>
</reference>
<dbReference type="AlphaFoldDB" id="X1CYM0"/>
<proteinExistence type="predicted"/>
<evidence type="ECO:0000256" key="4">
    <source>
        <dbReference type="ARBA" id="ARBA00022737"/>
    </source>
</evidence>
<organism evidence="9">
    <name type="scientific">marine sediment metagenome</name>
    <dbReference type="NCBI Taxonomy" id="412755"/>
    <lineage>
        <taxon>unclassified sequences</taxon>
        <taxon>metagenomes</taxon>
        <taxon>ecological metagenomes</taxon>
    </lineage>
</organism>
<dbReference type="EMBL" id="BART01010535">
    <property type="protein sequence ID" value="GAG89341.1"/>
    <property type="molecule type" value="Genomic_DNA"/>
</dbReference>
<evidence type="ECO:0000313" key="9">
    <source>
        <dbReference type="EMBL" id="GAG89341.1"/>
    </source>
</evidence>
<feature type="transmembrane region" description="Helical" evidence="7">
    <location>
        <begin position="124"/>
        <end position="148"/>
    </location>
</feature>
<evidence type="ECO:0000256" key="3">
    <source>
        <dbReference type="ARBA" id="ARBA00022692"/>
    </source>
</evidence>
<feature type="transmembrane region" description="Helical" evidence="7">
    <location>
        <begin position="98"/>
        <end position="118"/>
    </location>
</feature>
<keyword evidence="2" id="KW-0813">Transport</keyword>
<evidence type="ECO:0000256" key="6">
    <source>
        <dbReference type="ARBA" id="ARBA00023136"/>
    </source>
</evidence>
<keyword evidence="5 7" id="KW-1133">Transmembrane helix</keyword>
<dbReference type="InterPro" id="IPR051679">
    <property type="entry name" value="DASS-Related_Transporters"/>
</dbReference>
<keyword evidence="6 7" id="KW-0472">Membrane</keyword>
<feature type="non-terminal residue" evidence="9">
    <location>
        <position position="1"/>
    </location>
</feature>
<evidence type="ECO:0000256" key="2">
    <source>
        <dbReference type="ARBA" id="ARBA00022448"/>
    </source>
</evidence>
<evidence type="ECO:0000256" key="5">
    <source>
        <dbReference type="ARBA" id="ARBA00022989"/>
    </source>
</evidence>
<dbReference type="GO" id="GO:0005886">
    <property type="term" value="C:plasma membrane"/>
    <property type="evidence" value="ECO:0007669"/>
    <property type="project" value="TreeGrafter"/>
</dbReference>
<accession>X1CYM0</accession>
<feature type="transmembrane region" description="Helical" evidence="7">
    <location>
        <begin position="182"/>
        <end position="200"/>
    </location>
</feature>